<reference evidence="1" key="1">
    <citation type="journal article" date="2014" name="Front. Microbiol.">
        <title>High frequency of phylogenetically diverse reductive dehalogenase-homologous genes in deep subseafloor sedimentary metagenomes.</title>
        <authorList>
            <person name="Kawai M."/>
            <person name="Futagami T."/>
            <person name="Toyoda A."/>
            <person name="Takaki Y."/>
            <person name="Nishi S."/>
            <person name="Hori S."/>
            <person name="Arai W."/>
            <person name="Tsubouchi T."/>
            <person name="Morono Y."/>
            <person name="Uchiyama I."/>
            <person name="Ito T."/>
            <person name="Fujiyama A."/>
            <person name="Inagaki F."/>
            <person name="Takami H."/>
        </authorList>
    </citation>
    <scope>NUCLEOTIDE SEQUENCE</scope>
    <source>
        <strain evidence="1">Expedition CK06-06</strain>
    </source>
</reference>
<proteinExistence type="predicted"/>
<dbReference type="InterPro" id="IPR011044">
    <property type="entry name" value="Quino_amine_DH_bsu"/>
</dbReference>
<dbReference type="InterPro" id="IPR013211">
    <property type="entry name" value="LVIVD"/>
</dbReference>
<dbReference type="SUPFAM" id="SSF50969">
    <property type="entry name" value="YVTN repeat-like/Quinoprotein amine dehydrogenase"/>
    <property type="match status" value="1"/>
</dbReference>
<dbReference type="PROSITE" id="PS51257">
    <property type="entry name" value="PROKAR_LIPOPROTEIN"/>
    <property type="match status" value="1"/>
</dbReference>
<dbReference type="InterPro" id="IPR015943">
    <property type="entry name" value="WD40/YVTN_repeat-like_dom_sf"/>
</dbReference>
<name>X0TKA5_9ZZZZ</name>
<dbReference type="Pfam" id="PF08309">
    <property type="entry name" value="LVIVD"/>
    <property type="match status" value="5"/>
</dbReference>
<dbReference type="EMBL" id="BARS01010474">
    <property type="protein sequence ID" value="GAF93968.1"/>
    <property type="molecule type" value="Genomic_DNA"/>
</dbReference>
<organism evidence="1">
    <name type="scientific">marine sediment metagenome</name>
    <dbReference type="NCBI Taxonomy" id="412755"/>
    <lineage>
        <taxon>unclassified sequences</taxon>
        <taxon>metagenomes</taxon>
        <taxon>ecological metagenomes</taxon>
    </lineage>
</organism>
<dbReference type="AlphaFoldDB" id="X0TKA5"/>
<dbReference type="Gene3D" id="2.130.10.10">
    <property type="entry name" value="YVTN repeat-like/Quinoprotein amine dehydrogenase"/>
    <property type="match status" value="1"/>
</dbReference>
<accession>X0TKA5</accession>
<sequence length="288" mass="31045">MSCRRSQLLLVALAMLILFASCTLKGGSTNMGYCFDADYSPEHKRLYVAAGNRGMHIFDVSRSKLDYVQTYHSGGYYRFLDSAGDHVYVAHAGDGLLVIDTAGHQPKAIWSQKDGPGSGVHVYKDYVFLAQGKKGLSIFNISTPAEPVLAGHCKTSGDAWDVWTEGGHAYVADVDQGVTVVDISDVRNPEVVALVTWDKVNPMAEVITGEGDYVYVASGKHGLVIIDVTEPTAPTVASQFKSGREGYGEGLAVRDKIVYLANGNHEKASENGLYILDVSRPGQPEVLG</sequence>
<protein>
    <submittedName>
        <fullName evidence="1">Uncharacterized protein</fullName>
    </submittedName>
</protein>
<feature type="non-terminal residue" evidence="1">
    <location>
        <position position="288"/>
    </location>
</feature>
<comment type="caution">
    <text evidence="1">The sequence shown here is derived from an EMBL/GenBank/DDBJ whole genome shotgun (WGS) entry which is preliminary data.</text>
</comment>
<gene>
    <name evidence="1" type="ORF">S01H1_19401</name>
</gene>
<evidence type="ECO:0000313" key="1">
    <source>
        <dbReference type="EMBL" id="GAF93968.1"/>
    </source>
</evidence>